<keyword evidence="9" id="KW-1185">Reference proteome</keyword>
<comment type="similarity">
    <text evidence="2">Belongs to the transpeptidase family.</text>
</comment>
<dbReference type="GO" id="GO:0071555">
    <property type="term" value="P:cell wall organization"/>
    <property type="evidence" value="ECO:0007669"/>
    <property type="project" value="TreeGrafter"/>
</dbReference>
<dbReference type="Gene3D" id="3.90.1310.10">
    <property type="entry name" value="Penicillin-binding protein 2a (Domain 2)"/>
    <property type="match status" value="1"/>
</dbReference>
<dbReference type="InterPro" id="IPR012338">
    <property type="entry name" value="Beta-lactam/transpept-like"/>
</dbReference>
<dbReference type="RefSeq" id="WP_103936825.1">
    <property type="nucleotide sequence ID" value="NZ_FNVO01000002.1"/>
</dbReference>
<dbReference type="PANTHER" id="PTHR30627">
    <property type="entry name" value="PEPTIDOGLYCAN D,D-TRANSPEPTIDASE"/>
    <property type="match status" value="1"/>
</dbReference>
<feature type="domain" description="Penicillin-binding protein transpeptidase" evidence="5">
    <location>
        <begin position="371"/>
        <end position="626"/>
    </location>
</feature>
<evidence type="ECO:0000256" key="1">
    <source>
        <dbReference type="ARBA" id="ARBA00004370"/>
    </source>
</evidence>
<sequence>MGLARTGSGGRARRVISVAACGALVAGTTSACFAETSAMPAMRDFLVAWQVGNYEAAARKTVGADQKVVATALAQVRDQLDAASMRLALGLPTAPGEDKPKAIVRKGDQAEARFSVKIDLGENGEPFSYPGQMHLKRVGGKWKVVWSPSLIHPNLRAGQRLAVVTETQPRGDVQDTRGTSLLSKVPADLVGVYPGQLRDPQRTITQLVEATASNGRRLDAERLLGRVRSAPPTTFLPLVTLNRAEHAGLAFRLQRIQGLQVKTVTAPIMPTWAPELVGSLGPATDDRLQRVGAPYQPGDTIGVSGIQLLHQRWLAGTPTVKVVAVDPNGQHREVLAEWGGQAPQTVSTSLDVRQQIRAERALSALPVPASMAVVRAKNGEVLAVANHRTAGQNRAMEGRYPPGFTFGIVSAEALLQSGMSEKDKTECPATATVGGRQFTNRGGARADNTFQYHFGYTCATTLASLSTRIDGATLVREAARFGFGKDWQLSVPAFSGSVPMPANDGEKAEAVIGRGKVLASPLGMALTAGAVSSGLWRPPLLLRAPQDRQTVQPQPLAAVPAGDLGLMMQRGVHSGTAREAKVPGAVPVHGVVDTVQYQEGGRTRTVSWFVGFRGDIAFAIAVEGNVSAAQVAAKFLTG</sequence>
<dbReference type="InterPro" id="IPR050515">
    <property type="entry name" value="Beta-lactam/transpept"/>
</dbReference>
<dbReference type="Proteomes" id="UP000236723">
    <property type="component" value="Unassembled WGS sequence"/>
</dbReference>
<evidence type="ECO:0000259" key="5">
    <source>
        <dbReference type="Pfam" id="PF00905"/>
    </source>
</evidence>
<dbReference type="GO" id="GO:0051301">
    <property type="term" value="P:cell division"/>
    <property type="evidence" value="ECO:0007669"/>
    <property type="project" value="UniProtKB-KW"/>
</dbReference>
<proteinExistence type="inferred from homology"/>
<evidence type="ECO:0000259" key="6">
    <source>
        <dbReference type="Pfam" id="PF03717"/>
    </source>
</evidence>
<feature type="domain" description="NTF2-like N-terminal transpeptidase" evidence="7">
    <location>
        <begin position="38"/>
        <end position="159"/>
    </location>
</feature>
<dbReference type="GO" id="GO:0005886">
    <property type="term" value="C:plasma membrane"/>
    <property type="evidence" value="ECO:0007669"/>
    <property type="project" value="TreeGrafter"/>
</dbReference>
<dbReference type="OrthoDB" id="5241017at2"/>
<accession>A0A1H5W5X3</accession>
<name>A0A1H5W5X3_9ACTN</name>
<dbReference type="Gene3D" id="3.40.710.10">
    <property type="entry name" value="DD-peptidase/beta-lactamase superfamily"/>
    <property type="match status" value="1"/>
</dbReference>
<dbReference type="InterPro" id="IPR007887">
    <property type="entry name" value="MecA_N"/>
</dbReference>
<feature type="signal peptide" evidence="4">
    <location>
        <begin position="1"/>
        <end position="34"/>
    </location>
</feature>
<evidence type="ECO:0000313" key="8">
    <source>
        <dbReference type="EMBL" id="SEF94892.1"/>
    </source>
</evidence>
<dbReference type="EMBL" id="FNVO01000002">
    <property type="protein sequence ID" value="SEF94892.1"/>
    <property type="molecule type" value="Genomic_DNA"/>
</dbReference>
<dbReference type="GO" id="GO:0046677">
    <property type="term" value="P:response to antibiotic"/>
    <property type="evidence" value="ECO:0007669"/>
    <property type="project" value="InterPro"/>
</dbReference>
<feature type="domain" description="Penicillin-binding protein dimerisation" evidence="6">
    <location>
        <begin position="169"/>
        <end position="333"/>
    </location>
</feature>
<reference evidence="9" key="1">
    <citation type="submission" date="2016-10" db="EMBL/GenBank/DDBJ databases">
        <authorList>
            <person name="Varghese N."/>
            <person name="Submissions S."/>
        </authorList>
    </citation>
    <scope>NUCLEOTIDE SEQUENCE [LARGE SCALE GENOMIC DNA]</scope>
    <source>
        <strain evidence="9">DSM 43163</strain>
    </source>
</reference>
<dbReference type="InterPro" id="IPR036138">
    <property type="entry name" value="PBP_dimer_sf"/>
</dbReference>
<dbReference type="PROSITE" id="PS51257">
    <property type="entry name" value="PROKAR_LIPOPROTEIN"/>
    <property type="match status" value="1"/>
</dbReference>
<protein>
    <submittedName>
        <fullName evidence="8">Cell division protein FtsI/penicillin-binding protein 2</fullName>
    </submittedName>
</protein>
<dbReference type="AlphaFoldDB" id="A0A1H5W5X3"/>
<dbReference type="Gene3D" id="3.30.1390.30">
    <property type="entry name" value="Penicillin-binding protein 2a, domain 3"/>
    <property type="match status" value="1"/>
</dbReference>
<dbReference type="Pfam" id="PF05223">
    <property type="entry name" value="MecA_N"/>
    <property type="match status" value="1"/>
</dbReference>
<dbReference type="Pfam" id="PF03717">
    <property type="entry name" value="PBP_dimer"/>
    <property type="match status" value="1"/>
</dbReference>
<evidence type="ECO:0000313" key="9">
    <source>
        <dbReference type="Proteomes" id="UP000236723"/>
    </source>
</evidence>
<gene>
    <name evidence="8" type="ORF">SAMN04489712_102601</name>
</gene>
<evidence type="ECO:0000256" key="2">
    <source>
        <dbReference type="ARBA" id="ARBA00007171"/>
    </source>
</evidence>
<dbReference type="SUPFAM" id="SSF56601">
    <property type="entry name" value="beta-lactamase/transpeptidase-like"/>
    <property type="match status" value="1"/>
</dbReference>
<evidence type="ECO:0000259" key="7">
    <source>
        <dbReference type="Pfam" id="PF05223"/>
    </source>
</evidence>
<evidence type="ECO:0000256" key="3">
    <source>
        <dbReference type="ARBA" id="ARBA00023136"/>
    </source>
</evidence>
<dbReference type="Pfam" id="PF00905">
    <property type="entry name" value="Transpeptidase"/>
    <property type="match status" value="1"/>
</dbReference>
<dbReference type="GO" id="GO:0071972">
    <property type="term" value="F:peptidoglycan L,D-transpeptidase activity"/>
    <property type="evidence" value="ECO:0007669"/>
    <property type="project" value="TreeGrafter"/>
</dbReference>
<feature type="chain" id="PRO_5038904780" evidence="4">
    <location>
        <begin position="35"/>
        <end position="638"/>
    </location>
</feature>
<organism evidence="8 9">
    <name type="scientific">Thermomonospora echinospora</name>
    <dbReference type="NCBI Taxonomy" id="1992"/>
    <lineage>
        <taxon>Bacteria</taxon>
        <taxon>Bacillati</taxon>
        <taxon>Actinomycetota</taxon>
        <taxon>Actinomycetes</taxon>
        <taxon>Streptosporangiales</taxon>
        <taxon>Thermomonosporaceae</taxon>
        <taxon>Thermomonospora</taxon>
    </lineage>
</organism>
<evidence type="ECO:0000256" key="4">
    <source>
        <dbReference type="SAM" id="SignalP"/>
    </source>
</evidence>
<comment type="subcellular location">
    <subcellularLocation>
        <location evidence="1">Membrane</location>
    </subcellularLocation>
</comment>
<dbReference type="PANTHER" id="PTHR30627:SF24">
    <property type="entry name" value="PENICILLIN-BINDING PROTEIN 4B"/>
    <property type="match status" value="1"/>
</dbReference>
<keyword evidence="4" id="KW-0732">Signal</keyword>
<keyword evidence="8" id="KW-0131">Cell cycle</keyword>
<dbReference type="GO" id="GO:0008658">
    <property type="term" value="F:penicillin binding"/>
    <property type="evidence" value="ECO:0007669"/>
    <property type="project" value="InterPro"/>
</dbReference>
<dbReference type="InterPro" id="IPR001460">
    <property type="entry name" value="PCN-bd_Tpept"/>
</dbReference>
<keyword evidence="8" id="KW-0132">Cell division</keyword>
<keyword evidence="3" id="KW-0472">Membrane</keyword>
<dbReference type="InterPro" id="IPR005311">
    <property type="entry name" value="PBP_dimer"/>
</dbReference>
<dbReference type="SUPFAM" id="SSF56519">
    <property type="entry name" value="Penicillin binding protein dimerisation domain"/>
    <property type="match status" value="1"/>
</dbReference>